<evidence type="ECO:0000313" key="1">
    <source>
        <dbReference type="EMBL" id="KAJ7001823.1"/>
    </source>
</evidence>
<sequence>MLPPSTRLCSLLPMWDIKSLETQQADARESTHDFLRSKARRFAQIPWLTSPDRTRC</sequence>
<protein>
    <submittedName>
        <fullName evidence="1">Uncharacterized protein</fullName>
    </submittedName>
</protein>
<proteinExistence type="predicted"/>
<comment type="caution">
    <text evidence="1">The sequence shown here is derived from an EMBL/GenBank/DDBJ whole genome shotgun (WGS) entry which is preliminary data.</text>
</comment>
<evidence type="ECO:0000313" key="2">
    <source>
        <dbReference type="Proteomes" id="UP001164929"/>
    </source>
</evidence>
<dbReference type="EMBL" id="JAQIZT010000004">
    <property type="protein sequence ID" value="KAJ7001823.1"/>
    <property type="molecule type" value="Genomic_DNA"/>
</dbReference>
<reference evidence="1 2" key="1">
    <citation type="journal article" date="2023" name="Mol. Ecol. Resour.">
        <title>Chromosome-level genome assembly of a triploid poplar Populus alba 'Berolinensis'.</title>
        <authorList>
            <person name="Chen S."/>
            <person name="Yu Y."/>
            <person name="Wang X."/>
            <person name="Wang S."/>
            <person name="Zhang T."/>
            <person name="Zhou Y."/>
            <person name="He R."/>
            <person name="Meng N."/>
            <person name="Wang Y."/>
            <person name="Liu W."/>
            <person name="Liu Z."/>
            <person name="Liu J."/>
            <person name="Guo Q."/>
            <person name="Huang H."/>
            <person name="Sederoff R.R."/>
            <person name="Wang G."/>
            <person name="Qu G."/>
            <person name="Chen S."/>
        </authorList>
    </citation>
    <scope>NUCLEOTIDE SEQUENCE [LARGE SCALE GENOMIC DNA]</scope>
    <source>
        <strain evidence="1">SC-2020</strain>
    </source>
</reference>
<keyword evidence="2" id="KW-1185">Reference proteome</keyword>
<dbReference type="Proteomes" id="UP001164929">
    <property type="component" value="Chromosome 4"/>
</dbReference>
<organism evidence="1 2">
    <name type="scientific">Populus alba x Populus x berolinensis</name>
    <dbReference type="NCBI Taxonomy" id="444605"/>
    <lineage>
        <taxon>Eukaryota</taxon>
        <taxon>Viridiplantae</taxon>
        <taxon>Streptophyta</taxon>
        <taxon>Embryophyta</taxon>
        <taxon>Tracheophyta</taxon>
        <taxon>Spermatophyta</taxon>
        <taxon>Magnoliopsida</taxon>
        <taxon>eudicotyledons</taxon>
        <taxon>Gunneridae</taxon>
        <taxon>Pentapetalae</taxon>
        <taxon>rosids</taxon>
        <taxon>fabids</taxon>
        <taxon>Malpighiales</taxon>
        <taxon>Salicaceae</taxon>
        <taxon>Saliceae</taxon>
        <taxon>Populus</taxon>
    </lineage>
</organism>
<gene>
    <name evidence="1" type="ORF">NC653_012042</name>
</gene>
<accession>A0AAD6W7B8</accession>
<name>A0AAD6W7B8_9ROSI</name>
<dbReference type="AlphaFoldDB" id="A0AAD6W7B8"/>